<accession>A0A921RC01</accession>
<protein>
    <submittedName>
        <fullName evidence="3">Uncharacterized protein</fullName>
    </submittedName>
</protein>
<gene>
    <name evidence="3" type="ORF">BDA96_03G097900</name>
</gene>
<dbReference type="EMBL" id="CM027682">
    <property type="protein sequence ID" value="KAG0536853.1"/>
    <property type="molecule type" value="Genomic_DNA"/>
</dbReference>
<evidence type="ECO:0000313" key="4">
    <source>
        <dbReference type="Proteomes" id="UP000807115"/>
    </source>
</evidence>
<dbReference type="PANTHER" id="PTHR33782">
    <property type="entry name" value="OS01G0121600 PROTEIN"/>
    <property type="match status" value="1"/>
</dbReference>
<comment type="caution">
    <text evidence="3">The sequence shown here is derived from an EMBL/GenBank/DDBJ whole genome shotgun (WGS) entry which is preliminary data.</text>
</comment>
<feature type="transmembrane region" description="Helical" evidence="2">
    <location>
        <begin position="141"/>
        <end position="165"/>
    </location>
</feature>
<reference evidence="3" key="2">
    <citation type="submission" date="2020-10" db="EMBL/GenBank/DDBJ databases">
        <authorList>
            <person name="Cooper E.A."/>
            <person name="Brenton Z.W."/>
            <person name="Flinn B.S."/>
            <person name="Jenkins J."/>
            <person name="Shu S."/>
            <person name="Flowers D."/>
            <person name="Luo F."/>
            <person name="Wang Y."/>
            <person name="Xia P."/>
            <person name="Barry K."/>
            <person name="Daum C."/>
            <person name="Lipzen A."/>
            <person name="Yoshinaga Y."/>
            <person name="Schmutz J."/>
            <person name="Saski C."/>
            <person name="Vermerris W."/>
            <person name="Kresovich S."/>
        </authorList>
    </citation>
    <scope>NUCLEOTIDE SEQUENCE</scope>
</reference>
<proteinExistence type="predicted"/>
<dbReference type="Proteomes" id="UP000807115">
    <property type="component" value="Chromosome 3"/>
</dbReference>
<keyword evidence="2" id="KW-0472">Membrane</keyword>
<keyword evidence="2" id="KW-0812">Transmembrane</keyword>
<evidence type="ECO:0000256" key="2">
    <source>
        <dbReference type="SAM" id="Phobius"/>
    </source>
</evidence>
<organism evidence="3 4">
    <name type="scientific">Sorghum bicolor</name>
    <name type="common">Sorghum</name>
    <name type="synonym">Sorghum vulgare</name>
    <dbReference type="NCBI Taxonomy" id="4558"/>
    <lineage>
        <taxon>Eukaryota</taxon>
        <taxon>Viridiplantae</taxon>
        <taxon>Streptophyta</taxon>
        <taxon>Embryophyta</taxon>
        <taxon>Tracheophyta</taxon>
        <taxon>Spermatophyta</taxon>
        <taxon>Magnoliopsida</taxon>
        <taxon>Liliopsida</taxon>
        <taxon>Poales</taxon>
        <taxon>Poaceae</taxon>
        <taxon>PACMAD clade</taxon>
        <taxon>Panicoideae</taxon>
        <taxon>Andropogonodae</taxon>
        <taxon>Andropogoneae</taxon>
        <taxon>Sorghinae</taxon>
        <taxon>Sorghum</taxon>
    </lineage>
</organism>
<dbReference type="AlphaFoldDB" id="A0A921RC01"/>
<reference evidence="3" key="1">
    <citation type="journal article" date="2019" name="BMC Genomics">
        <title>A new reference genome for Sorghum bicolor reveals high levels of sequence similarity between sweet and grain genotypes: implications for the genetics of sugar metabolism.</title>
        <authorList>
            <person name="Cooper E.A."/>
            <person name="Brenton Z.W."/>
            <person name="Flinn B.S."/>
            <person name="Jenkins J."/>
            <person name="Shu S."/>
            <person name="Flowers D."/>
            <person name="Luo F."/>
            <person name="Wang Y."/>
            <person name="Xia P."/>
            <person name="Barry K."/>
            <person name="Daum C."/>
            <person name="Lipzen A."/>
            <person name="Yoshinaga Y."/>
            <person name="Schmutz J."/>
            <person name="Saski C."/>
            <person name="Vermerris W."/>
            <person name="Kresovich S."/>
        </authorList>
    </citation>
    <scope>NUCLEOTIDE SEQUENCE</scope>
</reference>
<evidence type="ECO:0000313" key="3">
    <source>
        <dbReference type="EMBL" id="KAG0536853.1"/>
    </source>
</evidence>
<dbReference type="PANTHER" id="PTHR33782:SF15">
    <property type="entry name" value="OS01G0121500 PROTEIN"/>
    <property type="match status" value="1"/>
</dbReference>
<feature type="compositionally biased region" description="Gly residues" evidence="1">
    <location>
        <begin position="69"/>
        <end position="78"/>
    </location>
</feature>
<name>A0A921RC01_SORBI</name>
<feature type="region of interest" description="Disordered" evidence="1">
    <location>
        <begin position="19"/>
        <end position="80"/>
    </location>
</feature>
<sequence length="177" mass="18958">MHPMTTSCEFAAVLALRSNRSRPSSPPPPLLPASVANKKPAASSSTSTRRWRCASSRRDDDADEFSCNGTGGGGGGGRMVDEGMVVLRRRIHEMEAPERGWEPPQEWAAWEKEWYATTYDADVCHLLGVLQAFLVSSRPGVGVGLVAVLALAVPASAFVLVSLLLDASRAIVSSLHQ</sequence>
<evidence type="ECO:0000256" key="1">
    <source>
        <dbReference type="SAM" id="MobiDB-lite"/>
    </source>
</evidence>
<keyword evidence="2" id="KW-1133">Transmembrane helix</keyword>